<dbReference type="Proteomes" id="UP000714915">
    <property type="component" value="Unassembled WGS sequence"/>
</dbReference>
<evidence type="ECO:0000313" key="2">
    <source>
        <dbReference type="EMBL" id="MCA9386829.1"/>
    </source>
</evidence>
<dbReference type="AlphaFoldDB" id="A0A955RL95"/>
<organism evidence="2 3">
    <name type="scientific">Candidatus Dojkabacteria bacterium</name>
    <dbReference type="NCBI Taxonomy" id="2099670"/>
    <lineage>
        <taxon>Bacteria</taxon>
        <taxon>Candidatus Dojkabacteria</taxon>
    </lineage>
</organism>
<evidence type="ECO:0000256" key="1">
    <source>
        <dbReference type="SAM" id="MobiDB-lite"/>
    </source>
</evidence>
<dbReference type="EMBL" id="JAGQLF010000019">
    <property type="protein sequence ID" value="MCA9386829.1"/>
    <property type="molecule type" value="Genomic_DNA"/>
</dbReference>
<sequence length="225" mass="25286">MAVAHQSFEVPKNDSSDTSIDSSAKLTLLPKYQSDIAALREQIRLTRELIVNTDQIANTNEELAIGYVLHQVGSLYEQYDKEIILEDSEITKLSETIKLGDEGFIVNINKCDFIQAPDALSKVLHSMGIRETKSFGKAWKNIDASDKDQLEEEWYTPYQAVQEWVKSFFLELEDGMEGKMSFVILGGRVMAGSAVTFSTKDQYVGTVNSISNSIRKYLTLKNNVP</sequence>
<proteinExistence type="predicted"/>
<accession>A0A955RL95</accession>
<feature type="region of interest" description="Disordered" evidence="1">
    <location>
        <begin position="1"/>
        <end position="20"/>
    </location>
</feature>
<protein>
    <submittedName>
        <fullName evidence="2">Uncharacterized protein</fullName>
    </submittedName>
</protein>
<comment type="caution">
    <text evidence="2">The sequence shown here is derived from an EMBL/GenBank/DDBJ whole genome shotgun (WGS) entry which is preliminary data.</text>
</comment>
<gene>
    <name evidence="2" type="ORF">KC669_02220</name>
</gene>
<name>A0A955RL95_9BACT</name>
<evidence type="ECO:0000313" key="3">
    <source>
        <dbReference type="Proteomes" id="UP000714915"/>
    </source>
</evidence>
<reference evidence="2" key="1">
    <citation type="submission" date="2020-04" db="EMBL/GenBank/DDBJ databases">
        <authorList>
            <person name="Zhang T."/>
        </authorList>
    </citation>
    <scope>NUCLEOTIDE SEQUENCE</scope>
    <source>
        <strain evidence="2">HKST-UBA09</strain>
    </source>
</reference>
<reference evidence="2" key="2">
    <citation type="journal article" date="2021" name="Microbiome">
        <title>Successional dynamics and alternative stable states in a saline activated sludge microbial community over 9 years.</title>
        <authorList>
            <person name="Wang Y."/>
            <person name="Ye J."/>
            <person name="Ju F."/>
            <person name="Liu L."/>
            <person name="Boyd J.A."/>
            <person name="Deng Y."/>
            <person name="Parks D.H."/>
            <person name="Jiang X."/>
            <person name="Yin X."/>
            <person name="Woodcroft B.J."/>
            <person name="Tyson G.W."/>
            <person name="Hugenholtz P."/>
            <person name="Polz M.F."/>
            <person name="Zhang T."/>
        </authorList>
    </citation>
    <scope>NUCLEOTIDE SEQUENCE</scope>
    <source>
        <strain evidence="2">HKST-UBA09</strain>
    </source>
</reference>